<evidence type="ECO:0000259" key="6">
    <source>
        <dbReference type="Pfam" id="PF00892"/>
    </source>
</evidence>
<feature type="domain" description="EamA" evidence="6">
    <location>
        <begin position="15"/>
        <end position="145"/>
    </location>
</feature>
<dbReference type="InterPro" id="IPR037185">
    <property type="entry name" value="EmrE-like"/>
</dbReference>
<feature type="transmembrane region" description="Helical" evidence="5">
    <location>
        <begin position="43"/>
        <end position="62"/>
    </location>
</feature>
<dbReference type="PATRIC" id="fig|1705389.3.peg.2273"/>
<dbReference type="InterPro" id="IPR050638">
    <property type="entry name" value="AA-Vitamin_Transporters"/>
</dbReference>
<dbReference type="AlphaFoldDB" id="A0A0N0BQJ9"/>
<feature type="domain" description="EamA" evidence="6">
    <location>
        <begin position="160"/>
        <end position="294"/>
    </location>
</feature>
<feature type="transmembrane region" description="Helical" evidence="5">
    <location>
        <begin position="190"/>
        <end position="210"/>
    </location>
</feature>
<organism evidence="7 8">
    <name type="scientific">Halorubrum tropicale</name>
    <dbReference type="NCBI Taxonomy" id="1765655"/>
    <lineage>
        <taxon>Archaea</taxon>
        <taxon>Methanobacteriati</taxon>
        <taxon>Methanobacteriota</taxon>
        <taxon>Stenosarchaea group</taxon>
        <taxon>Halobacteria</taxon>
        <taxon>Halobacteriales</taxon>
        <taxon>Haloferacaceae</taxon>
        <taxon>Halorubrum</taxon>
    </lineage>
</organism>
<protein>
    <recommendedName>
        <fullName evidence="6">EamA domain-containing protein</fullName>
    </recommendedName>
</protein>
<evidence type="ECO:0000313" key="8">
    <source>
        <dbReference type="Proteomes" id="UP000037747"/>
    </source>
</evidence>
<evidence type="ECO:0000256" key="3">
    <source>
        <dbReference type="ARBA" id="ARBA00022989"/>
    </source>
</evidence>
<dbReference type="EMBL" id="LIST01000007">
    <property type="protein sequence ID" value="KOX95493.1"/>
    <property type="molecule type" value="Genomic_DNA"/>
</dbReference>
<feature type="transmembrane region" description="Helical" evidence="5">
    <location>
        <begin position="74"/>
        <end position="98"/>
    </location>
</feature>
<proteinExistence type="predicted"/>
<dbReference type="PANTHER" id="PTHR32322:SF2">
    <property type="entry name" value="EAMA DOMAIN-CONTAINING PROTEIN"/>
    <property type="match status" value="1"/>
</dbReference>
<dbReference type="RefSeq" id="WP_077152365.1">
    <property type="nucleotide sequence ID" value="NZ_LIST01000007.1"/>
</dbReference>
<evidence type="ECO:0000256" key="1">
    <source>
        <dbReference type="ARBA" id="ARBA00004141"/>
    </source>
</evidence>
<dbReference type="Proteomes" id="UP000037747">
    <property type="component" value="Unassembled WGS sequence"/>
</dbReference>
<dbReference type="SUPFAM" id="SSF103481">
    <property type="entry name" value="Multidrug resistance efflux transporter EmrE"/>
    <property type="match status" value="2"/>
</dbReference>
<feature type="transmembrane region" description="Helical" evidence="5">
    <location>
        <begin position="16"/>
        <end position="37"/>
    </location>
</feature>
<keyword evidence="8" id="KW-1185">Reference proteome</keyword>
<feature type="transmembrane region" description="Helical" evidence="5">
    <location>
        <begin position="254"/>
        <end position="272"/>
    </location>
</feature>
<keyword evidence="3 5" id="KW-1133">Transmembrane helix</keyword>
<dbReference type="Pfam" id="PF00892">
    <property type="entry name" value="EamA"/>
    <property type="match status" value="2"/>
</dbReference>
<keyword evidence="2 5" id="KW-0812">Transmembrane</keyword>
<gene>
    <name evidence="7" type="ORF">AMR74_15235</name>
</gene>
<feature type="transmembrane region" description="Helical" evidence="5">
    <location>
        <begin position="278"/>
        <end position="296"/>
    </location>
</feature>
<feature type="transmembrane region" description="Helical" evidence="5">
    <location>
        <begin position="104"/>
        <end position="122"/>
    </location>
</feature>
<comment type="caution">
    <text evidence="7">The sequence shown here is derived from an EMBL/GenBank/DDBJ whole genome shotgun (WGS) entry which is preliminary data.</text>
</comment>
<comment type="subcellular location">
    <subcellularLocation>
        <location evidence="1">Membrane</location>
        <topology evidence="1">Multi-pass membrane protein</topology>
    </subcellularLocation>
</comment>
<evidence type="ECO:0000256" key="5">
    <source>
        <dbReference type="SAM" id="Phobius"/>
    </source>
</evidence>
<feature type="transmembrane region" description="Helical" evidence="5">
    <location>
        <begin position="160"/>
        <end position="178"/>
    </location>
</feature>
<evidence type="ECO:0000256" key="2">
    <source>
        <dbReference type="ARBA" id="ARBA00022692"/>
    </source>
</evidence>
<dbReference type="OrthoDB" id="17861at2157"/>
<evidence type="ECO:0000256" key="4">
    <source>
        <dbReference type="ARBA" id="ARBA00023136"/>
    </source>
</evidence>
<evidence type="ECO:0000313" key="7">
    <source>
        <dbReference type="EMBL" id="KOX95493.1"/>
    </source>
</evidence>
<sequence length="305" mass="31940">MNNRIGDTTVRHTSLFLLYGLLGAAPFVGAVAGLPFFPPVLFAALRIDVGAVILVGLVLLRGGYWMPRTRADSVAVLVTGVLTLGGNIAFVFIGQQYVTSATGAVIYSLAPVVTAGFASVLLPAERLGVLGAAGVVLGFIGASIVANPDFSNVVTETTQGMGFVFLSTTSFAVGNVLTKRVDPDLPSLTLTAWGLVIAGLFVHSVSLLRGETIGQIEWTRQALLALFTVGVLATAVLYGVHFELVGAIGATKTNLAYYVHPVSTAIAGHLLLGERIPGSSIVGLGTICLGFLLIEWRTVSRIYRR</sequence>
<dbReference type="GO" id="GO:0016020">
    <property type="term" value="C:membrane"/>
    <property type="evidence" value="ECO:0007669"/>
    <property type="project" value="UniProtKB-SubCell"/>
</dbReference>
<accession>A0A0N0BQJ9</accession>
<name>A0A0N0BQJ9_9EURY</name>
<keyword evidence="4 5" id="KW-0472">Membrane</keyword>
<feature type="transmembrane region" description="Helical" evidence="5">
    <location>
        <begin position="222"/>
        <end position="242"/>
    </location>
</feature>
<feature type="transmembrane region" description="Helical" evidence="5">
    <location>
        <begin position="129"/>
        <end position="148"/>
    </location>
</feature>
<reference evidence="7 8" key="1">
    <citation type="submission" date="2015-08" db="EMBL/GenBank/DDBJ databases">
        <title>Genomes of Isolates from Cabo Rojo, PR.</title>
        <authorList>
            <person name="Sanchez-Nieves R.L."/>
            <person name="Montalvo-Rodriguez R."/>
        </authorList>
    </citation>
    <scope>NUCLEOTIDE SEQUENCE [LARGE SCALE GENOMIC DNA]</scope>
    <source>
        <strain evidence="7 8">5</strain>
    </source>
</reference>
<dbReference type="PANTHER" id="PTHR32322">
    <property type="entry name" value="INNER MEMBRANE TRANSPORTER"/>
    <property type="match status" value="1"/>
</dbReference>
<dbReference type="InterPro" id="IPR000620">
    <property type="entry name" value="EamA_dom"/>
</dbReference>